<evidence type="ECO:0008006" key="4">
    <source>
        <dbReference type="Google" id="ProtNLM"/>
    </source>
</evidence>
<dbReference type="EMBL" id="BMEO01000009">
    <property type="protein sequence ID" value="GGF99085.1"/>
    <property type="molecule type" value="Genomic_DNA"/>
</dbReference>
<protein>
    <recommendedName>
        <fullName evidence="4">DUF4013 domain-containing protein</fullName>
    </recommendedName>
</protein>
<dbReference type="Proteomes" id="UP000605253">
    <property type="component" value="Unassembled WGS sequence"/>
</dbReference>
<reference evidence="2" key="1">
    <citation type="journal article" date="2014" name="Int. J. Syst. Evol. Microbiol.">
        <title>Complete genome sequence of Corynebacterium casei LMG S-19264T (=DSM 44701T), isolated from a smear-ripened cheese.</title>
        <authorList>
            <consortium name="US DOE Joint Genome Institute (JGI-PGF)"/>
            <person name="Walter F."/>
            <person name="Albersmeier A."/>
            <person name="Kalinowski J."/>
            <person name="Ruckert C."/>
        </authorList>
    </citation>
    <scope>NUCLEOTIDE SEQUENCE</scope>
    <source>
        <strain evidence="2">CGMCC 1.12181</strain>
    </source>
</reference>
<keyword evidence="1" id="KW-1133">Transmembrane helix</keyword>
<feature type="transmembrane region" description="Helical" evidence="1">
    <location>
        <begin position="122"/>
        <end position="144"/>
    </location>
</feature>
<sequence length="247" mass="27365">MDNKINSLTIHKLTERTLIENLKPFLFFGGLFVALSLLVVIVFGPEEDGLLVNLIESLIYAKLAVLVHRTVLLKEKDVIHAFKWGLPEIIYMLSMVAVMIAITLIVFVTTSLFLIISPTGLVSGGMSVVTIVFFSGIALLAGYFGSRIALAFPSIAIGQSFTLPEIWHKSKPHTLTLFWLIIIFPILANIVPAAVFLLPFPEWLLGVLVLAIYAIIVIYCITLLSHCYHEIMGEPEEVIDSSNEIEV</sequence>
<feature type="transmembrane region" description="Helical" evidence="1">
    <location>
        <begin position="89"/>
        <end position="116"/>
    </location>
</feature>
<gene>
    <name evidence="2" type="ORF">GCM10011365_20490</name>
</gene>
<comment type="caution">
    <text evidence="2">The sequence shown here is derived from an EMBL/GenBank/DDBJ whole genome shotgun (WGS) entry which is preliminary data.</text>
</comment>
<keyword evidence="3" id="KW-1185">Reference proteome</keyword>
<feature type="transmembrane region" description="Helical" evidence="1">
    <location>
        <begin position="25"/>
        <end position="44"/>
    </location>
</feature>
<name>A0A917FSX7_9GAMM</name>
<evidence type="ECO:0000313" key="3">
    <source>
        <dbReference type="Proteomes" id="UP000605253"/>
    </source>
</evidence>
<accession>A0A917FSX7</accession>
<keyword evidence="1" id="KW-0472">Membrane</keyword>
<dbReference type="AlphaFoldDB" id="A0A917FSX7"/>
<dbReference type="RefSeq" id="WP_188365647.1">
    <property type="nucleotide sequence ID" value="NZ_BAABJF010000010.1"/>
</dbReference>
<organism evidence="2 3">
    <name type="scientific">Marinicella pacifica</name>
    <dbReference type="NCBI Taxonomy" id="1171543"/>
    <lineage>
        <taxon>Bacteria</taxon>
        <taxon>Pseudomonadati</taxon>
        <taxon>Pseudomonadota</taxon>
        <taxon>Gammaproteobacteria</taxon>
        <taxon>Lysobacterales</taxon>
        <taxon>Marinicellaceae</taxon>
        <taxon>Marinicella</taxon>
    </lineage>
</organism>
<feature type="transmembrane region" description="Helical" evidence="1">
    <location>
        <begin position="203"/>
        <end position="224"/>
    </location>
</feature>
<evidence type="ECO:0000256" key="1">
    <source>
        <dbReference type="SAM" id="Phobius"/>
    </source>
</evidence>
<feature type="transmembrane region" description="Helical" evidence="1">
    <location>
        <begin position="177"/>
        <end position="197"/>
    </location>
</feature>
<keyword evidence="1" id="KW-0812">Transmembrane</keyword>
<reference evidence="2" key="2">
    <citation type="submission" date="2020-09" db="EMBL/GenBank/DDBJ databases">
        <authorList>
            <person name="Sun Q."/>
            <person name="Zhou Y."/>
        </authorList>
    </citation>
    <scope>NUCLEOTIDE SEQUENCE</scope>
    <source>
        <strain evidence="2">CGMCC 1.12181</strain>
    </source>
</reference>
<evidence type="ECO:0000313" key="2">
    <source>
        <dbReference type="EMBL" id="GGF99085.1"/>
    </source>
</evidence>
<proteinExistence type="predicted"/>